<accession>A0A132AGA8</accession>
<dbReference type="EMBL" id="JXLN01014415">
    <property type="protein sequence ID" value="KPM10022.1"/>
    <property type="molecule type" value="Genomic_DNA"/>
</dbReference>
<proteinExistence type="predicted"/>
<dbReference type="VEuPathDB" id="VectorBase:SSCA000228"/>
<name>A0A132AGA8_SARSC</name>
<gene>
    <name evidence="1" type="ORF">QR98_0085680</name>
</gene>
<evidence type="ECO:0000313" key="1">
    <source>
        <dbReference type="EMBL" id="KPM10022.1"/>
    </source>
</evidence>
<organism evidence="1 2">
    <name type="scientific">Sarcoptes scabiei</name>
    <name type="common">Itch mite</name>
    <name type="synonym">Acarus scabiei</name>
    <dbReference type="NCBI Taxonomy" id="52283"/>
    <lineage>
        <taxon>Eukaryota</taxon>
        <taxon>Metazoa</taxon>
        <taxon>Ecdysozoa</taxon>
        <taxon>Arthropoda</taxon>
        <taxon>Chelicerata</taxon>
        <taxon>Arachnida</taxon>
        <taxon>Acari</taxon>
        <taxon>Acariformes</taxon>
        <taxon>Sarcoptiformes</taxon>
        <taxon>Astigmata</taxon>
        <taxon>Psoroptidia</taxon>
        <taxon>Sarcoptoidea</taxon>
        <taxon>Sarcoptidae</taxon>
        <taxon>Sarcoptinae</taxon>
        <taxon>Sarcoptes</taxon>
    </lineage>
</organism>
<sequence length="105" mass="12293">MPIIVYHYTNKSGVVSTVLASSLLASLIDIITLIGNHFNNYYIIFLFFYISLPHCLANLIVSIWFPWFFFALIAQIITTVLSYFRIRFLRKSKRVQVEKIQEDNV</sequence>
<evidence type="ECO:0000313" key="2">
    <source>
        <dbReference type="Proteomes" id="UP000616769"/>
    </source>
</evidence>
<comment type="caution">
    <text evidence="1">The sequence shown here is derived from an EMBL/GenBank/DDBJ whole genome shotgun (WGS) entry which is preliminary data.</text>
</comment>
<reference evidence="1 2" key="1">
    <citation type="journal article" date="2015" name="Parasit. Vectors">
        <title>Draft genome of the scabies mite.</title>
        <authorList>
            <person name="Rider S.D.Jr."/>
            <person name="Morgan M.S."/>
            <person name="Arlian L.G."/>
        </authorList>
    </citation>
    <scope>NUCLEOTIDE SEQUENCE [LARGE SCALE GENOMIC DNA]</scope>
    <source>
        <strain evidence="1">Arlian Lab</strain>
    </source>
</reference>
<protein>
    <submittedName>
        <fullName evidence="1">Uncharacterized protein</fullName>
    </submittedName>
</protein>
<dbReference type="AlphaFoldDB" id="A0A132AGA8"/>
<dbReference type="Proteomes" id="UP000616769">
    <property type="component" value="Unassembled WGS sequence"/>
</dbReference>